<feature type="domain" description="Glycosyltransferase subfamily 4-like N-terminal" evidence="2">
    <location>
        <begin position="83"/>
        <end position="196"/>
    </location>
</feature>
<dbReference type="Proteomes" id="UP000199206">
    <property type="component" value="Unassembled WGS sequence"/>
</dbReference>
<protein>
    <submittedName>
        <fullName evidence="3">Glycosyltransferase involved in cell wall bisynthesis</fullName>
    </submittedName>
</protein>
<dbReference type="InterPro" id="IPR028098">
    <property type="entry name" value="Glyco_trans_4-like_N"/>
</dbReference>
<gene>
    <name evidence="3" type="ORF">SAMN05192583_3133</name>
</gene>
<feature type="domain" description="Glycosyl transferase family 1" evidence="1">
    <location>
        <begin position="209"/>
        <end position="370"/>
    </location>
</feature>
<dbReference type="Pfam" id="PF00534">
    <property type="entry name" value="Glycos_transf_1"/>
    <property type="match status" value="1"/>
</dbReference>
<dbReference type="Gene3D" id="3.40.50.2000">
    <property type="entry name" value="Glycogen Phosphorylase B"/>
    <property type="match status" value="2"/>
</dbReference>
<evidence type="ECO:0000313" key="4">
    <source>
        <dbReference type="Proteomes" id="UP000199206"/>
    </source>
</evidence>
<evidence type="ECO:0000259" key="2">
    <source>
        <dbReference type="Pfam" id="PF13439"/>
    </source>
</evidence>
<dbReference type="SUPFAM" id="SSF53756">
    <property type="entry name" value="UDP-Glycosyltransferase/glycogen phosphorylase"/>
    <property type="match status" value="1"/>
</dbReference>
<reference evidence="4" key="1">
    <citation type="submission" date="2016-10" db="EMBL/GenBank/DDBJ databases">
        <authorList>
            <person name="Varghese N."/>
            <person name="Submissions S."/>
        </authorList>
    </citation>
    <scope>NUCLEOTIDE SEQUENCE [LARGE SCALE GENOMIC DNA]</scope>
    <source>
        <strain evidence="4">S6-262</strain>
    </source>
</reference>
<organism evidence="3 4">
    <name type="scientific">Sphingomonas gellani</name>
    <dbReference type="NCBI Taxonomy" id="1166340"/>
    <lineage>
        <taxon>Bacteria</taxon>
        <taxon>Pseudomonadati</taxon>
        <taxon>Pseudomonadota</taxon>
        <taxon>Alphaproteobacteria</taxon>
        <taxon>Sphingomonadales</taxon>
        <taxon>Sphingomonadaceae</taxon>
        <taxon>Sphingomonas</taxon>
    </lineage>
</organism>
<dbReference type="GO" id="GO:0016757">
    <property type="term" value="F:glycosyltransferase activity"/>
    <property type="evidence" value="ECO:0007669"/>
    <property type="project" value="InterPro"/>
</dbReference>
<dbReference type="InterPro" id="IPR001296">
    <property type="entry name" value="Glyco_trans_1"/>
</dbReference>
<sequence>MIANAGPDFPAPSPSSPIPRNVRPRIVFVINSIGSGGAERALDTILRTGSDHLAHYEAHLVLLDAEPEMRGMPALNGRHCLDAGGRLTASVVRLRRLLHRLQPDVVVGFLPRANLAVALSGGPWRRILCERMHMRSHLAGRYRGWRLAAINRLMRAAYARATLVLGVSQGVSDDLIATFGAPVDRVFTINNPYDLDLIVSEAAKSPPITLPSAFLVAVGRLVAAKGFADLIDAYALADPALPLLILGQGPERAALTARIQAAGLSARILMPGFLDDPWTVVGRSQALISASYNEGFPNAIAEAMVLGRPVLTTDCPSGPAELLGADAGAAGTVMEAPAGLVVPLGDIAALARGIAMLDDPALRTRLGRAGMIRMRDFRAERIAEQYWQVFDQTARR</sequence>
<keyword evidence="3" id="KW-0808">Transferase</keyword>
<evidence type="ECO:0000259" key="1">
    <source>
        <dbReference type="Pfam" id="PF00534"/>
    </source>
</evidence>
<dbReference type="Pfam" id="PF13439">
    <property type="entry name" value="Glyco_transf_4"/>
    <property type="match status" value="1"/>
</dbReference>
<accession>A0A1H8HWU6</accession>
<dbReference type="PANTHER" id="PTHR12526">
    <property type="entry name" value="GLYCOSYLTRANSFERASE"/>
    <property type="match status" value="1"/>
</dbReference>
<proteinExistence type="predicted"/>
<dbReference type="CDD" id="cd03811">
    <property type="entry name" value="GT4_GT28_WabH-like"/>
    <property type="match status" value="1"/>
</dbReference>
<dbReference type="STRING" id="1166340.SAMN05192583_3133"/>
<name>A0A1H8HWU6_9SPHN</name>
<evidence type="ECO:0000313" key="3">
    <source>
        <dbReference type="EMBL" id="SEN60683.1"/>
    </source>
</evidence>
<dbReference type="RefSeq" id="WP_093666660.1">
    <property type="nucleotide sequence ID" value="NZ_FOCF01000009.1"/>
</dbReference>
<dbReference type="EMBL" id="FOCF01000009">
    <property type="protein sequence ID" value="SEN60683.1"/>
    <property type="molecule type" value="Genomic_DNA"/>
</dbReference>
<dbReference type="AlphaFoldDB" id="A0A1H8HWU6"/>
<keyword evidence="4" id="KW-1185">Reference proteome</keyword>
<dbReference type="OrthoDB" id="9790710at2"/>